<proteinExistence type="predicted"/>
<protein>
    <recommendedName>
        <fullName evidence="1">N-acetyltransferase domain-containing protein</fullName>
    </recommendedName>
</protein>
<evidence type="ECO:0000259" key="1">
    <source>
        <dbReference type="PROSITE" id="PS51186"/>
    </source>
</evidence>
<keyword evidence="3" id="KW-1185">Reference proteome</keyword>
<evidence type="ECO:0000313" key="2">
    <source>
        <dbReference type="EMBL" id="GAA2586652.1"/>
    </source>
</evidence>
<dbReference type="EMBL" id="BAAATD010000002">
    <property type="protein sequence ID" value="GAA2586652.1"/>
    <property type="molecule type" value="Genomic_DNA"/>
</dbReference>
<organism evidence="2 3">
    <name type="scientific">Actinomadura fulvescens</name>
    <dbReference type="NCBI Taxonomy" id="46160"/>
    <lineage>
        <taxon>Bacteria</taxon>
        <taxon>Bacillati</taxon>
        <taxon>Actinomycetota</taxon>
        <taxon>Actinomycetes</taxon>
        <taxon>Streptosporangiales</taxon>
        <taxon>Thermomonosporaceae</taxon>
        <taxon>Actinomadura</taxon>
    </lineage>
</organism>
<dbReference type="RefSeq" id="WP_344539736.1">
    <property type="nucleotide sequence ID" value="NZ_BAAATD010000002.1"/>
</dbReference>
<dbReference type="PANTHER" id="PTHR43415">
    <property type="entry name" value="SPERMIDINE N(1)-ACETYLTRANSFERASE"/>
    <property type="match status" value="1"/>
</dbReference>
<dbReference type="Gene3D" id="3.40.630.30">
    <property type="match status" value="1"/>
</dbReference>
<dbReference type="Pfam" id="PF13302">
    <property type="entry name" value="Acetyltransf_3"/>
    <property type="match status" value="1"/>
</dbReference>
<gene>
    <name evidence="2" type="ORF">GCM10010411_19260</name>
</gene>
<dbReference type="PANTHER" id="PTHR43415:SF3">
    <property type="entry name" value="GNAT-FAMILY ACETYLTRANSFERASE"/>
    <property type="match status" value="1"/>
</dbReference>
<comment type="caution">
    <text evidence="2">The sequence shown here is derived from an EMBL/GenBank/DDBJ whole genome shotgun (WGS) entry which is preliminary data.</text>
</comment>
<accession>A0ABN3PJT8</accession>
<reference evidence="2 3" key="1">
    <citation type="journal article" date="2019" name="Int. J. Syst. Evol. Microbiol.">
        <title>The Global Catalogue of Microorganisms (GCM) 10K type strain sequencing project: providing services to taxonomists for standard genome sequencing and annotation.</title>
        <authorList>
            <consortium name="The Broad Institute Genomics Platform"/>
            <consortium name="The Broad Institute Genome Sequencing Center for Infectious Disease"/>
            <person name="Wu L."/>
            <person name="Ma J."/>
        </authorList>
    </citation>
    <scope>NUCLEOTIDE SEQUENCE [LARGE SCALE GENOMIC DNA]</scope>
    <source>
        <strain evidence="2 3">JCM 6833</strain>
    </source>
</reference>
<dbReference type="SUPFAM" id="SSF55729">
    <property type="entry name" value="Acyl-CoA N-acyltransferases (Nat)"/>
    <property type="match status" value="1"/>
</dbReference>
<dbReference type="Proteomes" id="UP001501509">
    <property type="component" value="Unassembled WGS sequence"/>
</dbReference>
<dbReference type="PROSITE" id="PS51186">
    <property type="entry name" value="GNAT"/>
    <property type="match status" value="1"/>
</dbReference>
<name>A0ABN3PJT8_9ACTN</name>
<sequence>MTMPTPRHASSLTDSMATSRILLRPVNDGDLPLLYHLSTDPASGYRWRFSGVVPPFEHFRNQLWEGVLVQFVAVHRPTQEAIGWVVALNPDQHSGHAGVGVTMLPEHRHNGTGLEATALLIDYCFRVWRFRKIYLESVEFSFATFAHLGTSAFEVEGVLRDHHYYDGTYWHQYIIAIYREAWTEFGRPLLRRLGDAEKAEVGS</sequence>
<feature type="domain" description="N-acetyltransferase" evidence="1">
    <location>
        <begin position="21"/>
        <end position="175"/>
    </location>
</feature>
<dbReference type="InterPro" id="IPR016181">
    <property type="entry name" value="Acyl_CoA_acyltransferase"/>
</dbReference>
<evidence type="ECO:0000313" key="3">
    <source>
        <dbReference type="Proteomes" id="UP001501509"/>
    </source>
</evidence>
<dbReference type="InterPro" id="IPR000182">
    <property type="entry name" value="GNAT_dom"/>
</dbReference>